<evidence type="ECO:0000256" key="1">
    <source>
        <dbReference type="SAM" id="Coils"/>
    </source>
</evidence>
<dbReference type="Proteomes" id="UP000030759">
    <property type="component" value="Unassembled WGS sequence"/>
</dbReference>
<gene>
    <name evidence="3" type="ORF">H671_1g3787</name>
</gene>
<accession>A0A061IMQ6</accession>
<evidence type="ECO:0000256" key="2">
    <source>
        <dbReference type="SAM" id="MobiDB-lite"/>
    </source>
</evidence>
<dbReference type="AlphaFoldDB" id="A0A061IMQ6"/>
<feature type="region of interest" description="Disordered" evidence="2">
    <location>
        <begin position="122"/>
        <end position="176"/>
    </location>
</feature>
<evidence type="ECO:0000313" key="4">
    <source>
        <dbReference type="Proteomes" id="UP000030759"/>
    </source>
</evidence>
<reference evidence="4" key="1">
    <citation type="journal article" date="2013" name="Nat. Biotechnol.">
        <title>Chinese hamster genome sequenced from sorted chromosomes.</title>
        <authorList>
            <person name="Brinkrolf K."/>
            <person name="Rupp O."/>
            <person name="Laux H."/>
            <person name="Kollin F."/>
            <person name="Ernst W."/>
            <person name="Linke B."/>
            <person name="Kofler R."/>
            <person name="Romand S."/>
            <person name="Hesse F."/>
            <person name="Budach W.E."/>
            <person name="Galosy S."/>
            <person name="Muller D."/>
            <person name="Noll T."/>
            <person name="Wienberg J."/>
            <person name="Jostock T."/>
            <person name="Leonard M."/>
            <person name="Grillari J."/>
            <person name="Tauch A."/>
            <person name="Goesmann A."/>
            <person name="Helk B."/>
            <person name="Mott J.E."/>
            <person name="Puhler A."/>
            <person name="Borth N."/>
        </authorList>
    </citation>
    <scope>NUCLEOTIDE SEQUENCE [LARGE SCALE GENOMIC DNA]</scope>
    <source>
        <strain evidence="4">17A/GY</strain>
    </source>
</reference>
<protein>
    <submittedName>
        <fullName evidence="3">Uncharacterized protein</fullName>
    </submittedName>
</protein>
<proteinExistence type="predicted"/>
<feature type="coiled-coil region" evidence="1">
    <location>
        <begin position="3"/>
        <end position="76"/>
    </location>
</feature>
<sequence length="222" mass="25756">MEQAQLHKKVDTLRQEKKKLQENWALLKHHLEDLNAICKDQEEETSDLKIQQQQELKRLEERLDALLQQKEKVIKTKDLPERLQHHFDDSQMRVRPRPVWLVPITAPKTSARNRCPLYHGTDTGWTPAHMSASTPGVPPEGPENMEGQELEMRPQDEKKRKRKKRRQPWPVPGVGQLNLTPSGVECLGQLRKLPSSISKRKGLITEGYVQSYIICDRAMVRV</sequence>
<dbReference type="EMBL" id="KE667124">
    <property type="protein sequence ID" value="ERE87445.1"/>
    <property type="molecule type" value="Genomic_DNA"/>
</dbReference>
<evidence type="ECO:0000313" key="3">
    <source>
        <dbReference type="EMBL" id="ERE87445.1"/>
    </source>
</evidence>
<keyword evidence="1" id="KW-0175">Coiled coil</keyword>
<organism evidence="3 4">
    <name type="scientific">Cricetulus griseus</name>
    <name type="common">Chinese hamster</name>
    <name type="synonym">Cricetulus barabensis griseus</name>
    <dbReference type="NCBI Taxonomy" id="10029"/>
    <lineage>
        <taxon>Eukaryota</taxon>
        <taxon>Metazoa</taxon>
        <taxon>Chordata</taxon>
        <taxon>Craniata</taxon>
        <taxon>Vertebrata</taxon>
        <taxon>Euteleostomi</taxon>
        <taxon>Mammalia</taxon>
        <taxon>Eutheria</taxon>
        <taxon>Euarchontoglires</taxon>
        <taxon>Glires</taxon>
        <taxon>Rodentia</taxon>
        <taxon>Myomorpha</taxon>
        <taxon>Muroidea</taxon>
        <taxon>Cricetidae</taxon>
        <taxon>Cricetinae</taxon>
        <taxon>Cricetulus</taxon>
    </lineage>
</organism>
<name>A0A061IMQ6_CRIGR</name>
<dbReference type="Gene3D" id="1.10.287.1490">
    <property type="match status" value="1"/>
</dbReference>